<name>A0A3A1P3W3_9SPHN</name>
<protein>
    <submittedName>
        <fullName evidence="1">Uncharacterized protein</fullName>
    </submittedName>
</protein>
<comment type="caution">
    <text evidence="1">The sequence shown here is derived from an EMBL/GenBank/DDBJ whole genome shotgun (WGS) entry which is preliminary data.</text>
</comment>
<evidence type="ECO:0000313" key="1">
    <source>
        <dbReference type="EMBL" id="RIV86275.1"/>
    </source>
</evidence>
<proteinExistence type="predicted"/>
<dbReference type="Proteomes" id="UP000265366">
    <property type="component" value="Unassembled WGS sequence"/>
</dbReference>
<accession>A0A3A1P3W3</accession>
<reference evidence="1 2" key="1">
    <citation type="submission" date="2018-08" db="EMBL/GenBank/DDBJ databases">
        <title>Erythrobacter zhengii sp.nov., a bacterium isolated from deep-sea sediment.</title>
        <authorList>
            <person name="Fang C."/>
            <person name="Wu Y.-H."/>
            <person name="Sun C."/>
            <person name="Wang H."/>
            <person name="Cheng H."/>
            <person name="Meng F.-X."/>
            <person name="Wang C.-S."/>
            <person name="Xu X.-W."/>
        </authorList>
    </citation>
    <scope>NUCLEOTIDE SEQUENCE [LARGE SCALE GENOMIC DNA]</scope>
    <source>
        <strain evidence="1 2">CCTCC AB 2015396</strain>
    </source>
</reference>
<gene>
    <name evidence="1" type="ORF">D2V17_09715</name>
</gene>
<evidence type="ECO:0000313" key="2">
    <source>
        <dbReference type="Proteomes" id="UP000265366"/>
    </source>
</evidence>
<keyword evidence="2" id="KW-1185">Reference proteome</keyword>
<dbReference type="AlphaFoldDB" id="A0A3A1P3W3"/>
<sequence length="305" mass="32431">MPPLPRGWLRVVEAARHAEAIKAILDTPPIAPRDDGLVLFAEIGSAQLLPCLVAIKSLHARLGRGRVALLDDGTLIGSDRAVLAQHCGDPEIIVAPGSDDTGLSDLPGWRALATVLERRSSEYWLWLSGDGVTLGPVPEVERAVALNASFLMPQDQVPGEPIPLADFCRATYPDGPVDSEIAARLESRLGGIERPGWRYLRSDSGLMGFAAGGPGLRSAAACRADLEQLVAPEDLCDADAARVAASLLLASENRTVILPHNRYGHASTASWDIGTSFLHFSDDARHADARYAEASQTAIAALLSQ</sequence>
<organism evidence="1 2">
    <name type="scientific">Aurantiacibacter xanthus</name>
    <dbReference type="NCBI Taxonomy" id="1784712"/>
    <lineage>
        <taxon>Bacteria</taxon>
        <taxon>Pseudomonadati</taxon>
        <taxon>Pseudomonadota</taxon>
        <taxon>Alphaproteobacteria</taxon>
        <taxon>Sphingomonadales</taxon>
        <taxon>Erythrobacteraceae</taxon>
        <taxon>Aurantiacibacter</taxon>
    </lineage>
</organism>
<dbReference type="EMBL" id="QXFM01000088">
    <property type="protein sequence ID" value="RIV86275.1"/>
    <property type="molecule type" value="Genomic_DNA"/>
</dbReference>